<name>A0A6J7WYP0_9CAUD</name>
<sequence length="42" mass="4614">MTRPRIPDDLAFFRGLVVGLCLAACFWIMVGGGLWAALKTVF</sequence>
<dbReference type="EMBL" id="LR798303">
    <property type="protein sequence ID" value="CAB5222907.1"/>
    <property type="molecule type" value="Genomic_DNA"/>
</dbReference>
<keyword evidence="1" id="KW-0472">Membrane</keyword>
<proteinExistence type="predicted"/>
<gene>
    <name evidence="2" type="ORF">UFOVP368_42</name>
</gene>
<feature type="transmembrane region" description="Helical" evidence="1">
    <location>
        <begin position="12"/>
        <end position="38"/>
    </location>
</feature>
<reference evidence="2" key="1">
    <citation type="submission" date="2020-05" db="EMBL/GenBank/DDBJ databases">
        <authorList>
            <person name="Chiriac C."/>
            <person name="Salcher M."/>
            <person name="Ghai R."/>
            <person name="Kavagutti S V."/>
        </authorList>
    </citation>
    <scope>NUCLEOTIDE SEQUENCE</scope>
</reference>
<evidence type="ECO:0000313" key="2">
    <source>
        <dbReference type="EMBL" id="CAB5222907.1"/>
    </source>
</evidence>
<protein>
    <submittedName>
        <fullName evidence="2">Uncharacterized protein</fullName>
    </submittedName>
</protein>
<keyword evidence="1" id="KW-1133">Transmembrane helix</keyword>
<evidence type="ECO:0000256" key="1">
    <source>
        <dbReference type="SAM" id="Phobius"/>
    </source>
</evidence>
<keyword evidence="1" id="KW-0812">Transmembrane</keyword>
<organism evidence="2">
    <name type="scientific">uncultured Caudovirales phage</name>
    <dbReference type="NCBI Taxonomy" id="2100421"/>
    <lineage>
        <taxon>Viruses</taxon>
        <taxon>Duplodnaviria</taxon>
        <taxon>Heunggongvirae</taxon>
        <taxon>Uroviricota</taxon>
        <taxon>Caudoviricetes</taxon>
        <taxon>Peduoviridae</taxon>
        <taxon>Maltschvirus</taxon>
        <taxon>Maltschvirus maltsch</taxon>
    </lineage>
</organism>
<accession>A0A6J7WYP0</accession>